<dbReference type="Proteomes" id="UP000324973">
    <property type="component" value="Unassembled WGS sequence"/>
</dbReference>
<evidence type="ECO:0000259" key="6">
    <source>
        <dbReference type="PROSITE" id="PS50893"/>
    </source>
</evidence>
<evidence type="ECO:0000256" key="5">
    <source>
        <dbReference type="ARBA" id="ARBA00023032"/>
    </source>
</evidence>
<dbReference type="GO" id="GO:0015419">
    <property type="term" value="F:ABC-type sulfate transporter activity"/>
    <property type="evidence" value="ECO:0007669"/>
    <property type="project" value="InterPro"/>
</dbReference>
<feature type="domain" description="ABC transporter" evidence="6">
    <location>
        <begin position="10"/>
        <end position="244"/>
    </location>
</feature>
<dbReference type="InterPro" id="IPR017871">
    <property type="entry name" value="ABC_transporter-like_CS"/>
</dbReference>
<dbReference type="OrthoDB" id="9802264at2"/>
<evidence type="ECO:0000256" key="4">
    <source>
        <dbReference type="ARBA" id="ARBA00022967"/>
    </source>
</evidence>
<evidence type="ECO:0000313" key="7">
    <source>
        <dbReference type="EMBL" id="TYT27610.1"/>
    </source>
</evidence>
<dbReference type="InterPro" id="IPR003593">
    <property type="entry name" value="AAA+_ATPase"/>
</dbReference>
<dbReference type="EMBL" id="VTFT01000001">
    <property type="protein sequence ID" value="TYT27610.1"/>
    <property type="molecule type" value="Genomic_DNA"/>
</dbReference>
<dbReference type="SUPFAM" id="SSF52540">
    <property type="entry name" value="P-loop containing nucleoside triphosphate hydrolases"/>
    <property type="match status" value="1"/>
</dbReference>
<dbReference type="PROSITE" id="PS00211">
    <property type="entry name" value="ABC_TRANSPORTER_1"/>
    <property type="match status" value="1"/>
</dbReference>
<dbReference type="RefSeq" id="WP_149104157.1">
    <property type="nucleotide sequence ID" value="NZ_VTFT01000001.1"/>
</dbReference>
<dbReference type="GO" id="GO:0016887">
    <property type="term" value="F:ATP hydrolysis activity"/>
    <property type="evidence" value="ECO:0007669"/>
    <property type="project" value="InterPro"/>
</dbReference>
<organism evidence="7 8">
    <name type="scientific">Luteimonas viscosa</name>
    <dbReference type="NCBI Taxonomy" id="1132694"/>
    <lineage>
        <taxon>Bacteria</taxon>
        <taxon>Pseudomonadati</taxon>
        <taxon>Pseudomonadota</taxon>
        <taxon>Gammaproteobacteria</taxon>
        <taxon>Lysobacterales</taxon>
        <taxon>Lysobacteraceae</taxon>
        <taxon>Luteimonas</taxon>
    </lineage>
</organism>
<evidence type="ECO:0000256" key="1">
    <source>
        <dbReference type="ARBA" id="ARBA00022448"/>
    </source>
</evidence>
<dbReference type="InterPro" id="IPR027417">
    <property type="entry name" value="P-loop_NTPase"/>
</dbReference>
<accession>A0A5D4XXF8</accession>
<dbReference type="GO" id="GO:0005524">
    <property type="term" value="F:ATP binding"/>
    <property type="evidence" value="ECO:0007669"/>
    <property type="project" value="UniProtKB-KW"/>
</dbReference>
<reference evidence="7 8" key="1">
    <citation type="submission" date="2019-08" db="EMBL/GenBank/DDBJ databases">
        <title>Luteimonas viscosus sp. nov., isolated from soil of a sunflower field.</title>
        <authorList>
            <person name="Jianli Z."/>
            <person name="Ying Z."/>
        </authorList>
    </citation>
    <scope>NUCLEOTIDE SEQUENCE [LARGE SCALE GENOMIC DNA]</scope>
    <source>
        <strain evidence="7 8">XBU10</strain>
    </source>
</reference>
<name>A0A5D4XXF8_9GAMM</name>
<sequence length="354" mass="38302">MTGRGHGVDLRIEGVGKRYGSTAALDSVDLHIAAGELVALLGPSGSGKTTLLRVIAGLLPADAGRVLFGDTDATRLSLRERNVGFVFQQYALFRHMTVAENIAFGLRSRPRARRPDRATIRRRVDELLALIQLPGHGDRYPEQLSGGQKQRVALARALAIDPTVLLLDEPFGALDAKVRVELRRWLRRLHDQTGQTTVFVTHDQDEALELADRVVVLRDGRIEQVGTPREIYDAPASAYVFDFIGRASVIEGMVAAGRFSPHGQAFGFDAAGVADGPARMYLRPHDAQTGAAGEGLEARVSAVHPHAGRITLELALAGQERALEVDLVATPGTQVPALGAVTGLQLPRYRVYPR</sequence>
<dbReference type="GO" id="GO:0043190">
    <property type="term" value="C:ATP-binding cassette (ABC) transporter complex"/>
    <property type="evidence" value="ECO:0007669"/>
    <property type="project" value="InterPro"/>
</dbReference>
<dbReference type="InterPro" id="IPR005666">
    <property type="entry name" value="Sulph_transpt1"/>
</dbReference>
<dbReference type="FunFam" id="3.40.50.300:FF:000425">
    <property type="entry name" value="Probable ABC transporter, ATP-binding subunit"/>
    <property type="match status" value="1"/>
</dbReference>
<dbReference type="GO" id="GO:0015697">
    <property type="term" value="P:quaternary ammonium group transport"/>
    <property type="evidence" value="ECO:0007669"/>
    <property type="project" value="UniProtKB-ARBA"/>
</dbReference>
<dbReference type="InterPro" id="IPR050093">
    <property type="entry name" value="ABC_SmlMolc_Importer"/>
</dbReference>
<keyword evidence="8" id="KW-1185">Reference proteome</keyword>
<dbReference type="AlphaFoldDB" id="A0A5D4XXF8"/>
<dbReference type="NCBIfam" id="TIGR00968">
    <property type="entry name" value="3a0106s01"/>
    <property type="match status" value="1"/>
</dbReference>
<dbReference type="Gene3D" id="3.40.50.300">
    <property type="entry name" value="P-loop containing nucleotide triphosphate hydrolases"/>
    <property type="match status" value="1"/>
</dbReference>
<proteinExistence type="predicted"/>
<protein>
    <submittedName>
        <fullName evidence="7">Sulfate/molybdate ABC transporter ATP-binding protein</fullName>
    </submittedName>
</protein>
<evidence type="ECO:0000313" key="8">
    <source>
        <dbReference type="Proteomes" id="UP000324973"/>
    </source>
</evidence>
<dbReference type="SMART" id="SM00382">
    <property type="entry name" value="AAA"/>
    <property type="match status" value="1"/>
</dbReference>
<dbReference type="Pfam" id="PF00005">
    <property type="entry name" value="ABC_tran"/>
    <property type="match status" value="1"/>
</dbReference>
<dbReference type="PANTHER" id="PTHR42781">
    <property type="entry name" value="SPERMIDINE/PUTRESCINE IMPORT ATP-BINDING PROTEIN POTA"/>
    <property type="match status" value="1"/>
</dbReference>
<keyword evidence="2" id="KW-0547">Nucleotide-binding</keyword>
<dbReference type="InterPro" id="IPR003439">
    <property type="entry name" value="ABC_transporter-like_ATP-bd"/>
</dbReference>
<keyword evidence="3 7" id="KW-0067">ATP-binding</keyword>
<comment type="caution">
    <text evidence="7">The sequence shown here is derived from an EMBL/GenBank/DDBJ whole genome shotgun (WGS) entry which is preliminary data.</text>
</comment>
<evidence type="ECO:0000256" key="3">
    <source>
        <dbReference type="ARBA" id="ARBA00022840"/>
    </source>
</evidence>
<keyword evidence="1" id="KW-0813">Transport</keyword>
<dbReference type="PROSITE" id="PS50893">
    <property type="entry name" value="ABC_TRANSPORTER_2"/>
    <property type="match status" value="1"/>
</dbReference>
<evidence type="ECO:0000256" key="2">
    <source>
        <dbReference type="ARBA" id="ARBA00022741"/>
    </source>
</evidence>
<dbReference type="PANTHER" id="PTHR42781:SF4">
    <property type="entry name" value="SPERMIDINE_PUTRESCINE IMPORT ATP-BINDING PROTEIN POTA"/>
    <property type="match status" value="1"/>
</dbReference>
<keyword evidence="5" id="KW-0764">Sulfate transport</keyword>
<gene>
    <name evidence="7" type="ORF">FZO89_12065</name>
</gene>
<keyword evidence="4" id="KW-1278">Translocase</keyword>